<dbReference type="RefSeq" id="XP_019535200.2">
    <property type="nucleotide sequence ID" value="XM_019679655.3"/>
</dbReference>
<dbReference type="PROSITE" id="PS50940">
    <property type="entry name" value="CHIT_BIND_II"/>
    <property type="match status" value="1"/>
</dbReference>
<proteinExistence type="predicted"/>
<keyword evidence="5" id="KW-1185">Reference proteome</keyword>
<feature type="domain" description="Chitin-binding type-2" evidence="3">
    <location>
        <begin position="107"/>
        <end position="164"/>
    </location>
</feature>
<dbReference type="InterPro" id="IPR036508">
    <property type="entry name" value="Chitin-bd_dom_sf"/>
</dbReference>
<reference evidence="4" key="2">
    <citation type="submission" date="2025-05" db="UniProtKB">
        <authorList>
            <consortium name="EnsemblMetazoa"/>
        </authorList>
    </citation>
    <scope>IDENTIFICATION</scope>
    <source>
        <strain evidence="4">Foshan</strain>
    </source>
</reference>
<evidence type="ECO:0000256" key="1">
    <source>
        <dbReference type="SAM" id="MobiDB-lite"/>
    </source>
</evidence>
<reference evidence="5" key="1">
    <citation type="journal article" date="2015" name="Proc. Natl. Acad. Sci. U.S.A.">
        <title>Genome sequence of the Asian Tiger mosquito, Aedes albopictus, reveals insights into its biology, genetics, and evolution.</title>
        <authorList>
            <person name="Chen X.G."/>
            <person name="Jiang X."/>
            <person name="Gu J."/>
            <person name="Xu M."/>
            <person name="Wu Y."/>
            <person name="Deng Y."/>
            <person name="Zhang C."/>
            <person name="Bonizzoni M."/>
            <person name="Dermauw W."/>
            <person name="Vontas J."/>
            <person name="Armbruster P."/>
            <person name="Huang X."/>
            <person name="Yang Y."/>
            <person name="Zhang H."/>
            <person name="He W."/>
            <person name="Peng H."/>
            <person name="Liu Y."/>
            <person name="Wu K."/>
            <person name="Chen J."/>
            <person name="Lirakis M."/>
            <person name="Topalis P."/>
            <person name="Van Leeuwen T."/>
            <person name="Hall A.B."/>
            <person name="Jiang X."/>
            <person name="Thorpe C."/>
            <person name="Mueller R.L."/>
            <person name="Sun C."/>
            <person name="Waterhouse R.M."/>
            <person name="Yan G."/>
            <person name="Tu Z.J."/>
            <person name="Fang X."/>
            <person name="James A.A."/>
        </authorList>
    </citation>
    <scope>NUCLEOTIDE SEQUENCE [LARGE SCALE GENOMIC DNA]</scope>
    <source>
        <strain evidence="5">Foshan</strain>
    </source>
</reference>
<keyword evidence="2" id="KW-0732">Signal</keyword>
<dbReference type="SUPFAM" id="SSF57625">
    <property type="entry name" value="Invertebrate chitin-binding proteins"/>
    <property type="match status" value="1"/>
</dbReference>
<feature type="chain" id="PRO_5046216884" description="Chitin-binding type-2 domain-containing protein" evidence="2">
    <location>
        <begin position="24"/>
        <end position="361"/>
    </location>
</feature>
<dbReference type="Gene3D" id="2.170.140.10">
    <property type="entry name" value="Chitin binding domain"/>
    <property type="match status" value="1"/>
</dbReference>
<protein>
    <recommendedName>
        <fullName evidence="3">Chitin-binding type-2 domain-containing protein</fullName>
    </recommendedName>
</protein>
<evidence type="ECO:0000256" key="2">
    <source>
        <dbReference type="SAM" id="SignalP"/>
    </source>
</evidence>
<feature type="compositionally biased region" description="Polar residues" evidence="1">
    <location>
        <begin position="300"/>
        <end position="309"/>
    </location>
</feature>
<sequence>MTRLVSLFTVLAFVLCWISAAKADNAEFTAGVLRPADPQEYVPETCNGTKPTVCQSCNAIQVCVEGSSTLNLTRTCPSSTPYCVQSSSGSTCQSSPDAQCTADAANGFVCTSTGFFPDPTSCQVYHYCEKEGDVGDTYDCPSGYRYNSQRKTCQLWGWNRRCETVKCDPTSQNVFAAYPYDDEYYIYCQYDYTTDTPTYQKTYVLSCGKGSKFDAKNQVCKFQCRKVGLFVNTVNPSQYYSCYRNRFQWEAKVNTCSKPNYIFDEELMRCKEDPNATATMTEGEVMDQYQVASLSDSYSTNSAEKTTPASSSSSISTDKPTKVEASSGNPVVSVVLADTVPVRRDCLQFLKDLMQKNNILK</sequence>
<name>A0ABM1Z4I7_AEDAL</name>
<feature type="region of interest" description="Disordered" evidence="1">
    <location>
        <begin position="300"/>
        <end position="328"/>
    </location>
</feature>
<dbReference type="Proteomes" id="UP000069940">
    <property type="component" value="Unassembled WGS sequence"/>
</dbReference>
<accession>A0ABM1Z4I7</accession>
<dbReference type="EnsemblMetazoa" id="AALFPA23_015015.R21766">
    <property type="protein sequence ID" value="AALFPA23_015015.P21766"/>
    <property type="gene ID" value="AALFPA23_015015"/>
</dbReference>
<dbReference type="GeneID" id="109406559"/>
<evidence type="ECO:0000313" key="5">
    <source>
        <dbReference type="Proteomes" id="UP000069940"/>
    </source>
</evidence>
<feature type="signal peptide" evidence="2">
    <location>
        <begin position="1"/>
        <end position="23"/>
    </location>
</feature>
<evidence type="ECO:0000313" key="4">
    <source>
        <dbReference type="EnsemblMetazoa" id="AALFPA23_015015.P21766"/>
    </source>
</evidence>
<dbReference type="InterPro" id="IPR002557">
    <property type="entry name" value="Chitin-bd_dom"/>
</dbReference>
<dbReference type="Pfam" id="PF01607">
    <property type="entry name" value="CBM_14"/>
    <property type="match status" value="1"/>
</dbReference>
<dbReference type="SMART" id="SM00494">
    <property type="entry name" value="ChtBD2"/>
    <property type="match status" value="2"/>
</dbReference>
<organism evidence="4 5">
    <name type="scientific">Aedes albopictus</name>
    <name type="common">Asian tiger mosquito</name>
    <name type="synonym">Stegomyia albopicta</name>
    <dbReference type="NCBI Taxonomy" id="7160"/>
    <lineage>
        <taxon>Eukaryota</taxon>
        <taxon>Metazoa</taxon>
        <taxon>Ecdysozoa</taxon>
        <taxon>Arthropoda</taxon>
        <taxon>Hexapoda</taxon>
        <taxon>Insecta</taxon>
        <taxon>Pterygota</taxon>
        <taxon>Neoptera</taxon>
        <taxon>Endopterygota</taxon>
        <taxon>Diptera</taxon>
        <taxon>Nematocera</taxon>
        <taxon>Culicoidea</taxon>
        <taxon>Culicidae</taxon>
        <taxon>Culicinae</taxon>
        <taxon>Aedini</taxon>
        <taxon>Aedes</taxon>
        <taxon>Stegomyia</taxon>
    </lineage>
</organism>
<evidence type="ECO:0000259" key="3">
    <source>
        <dbReference type="PROSITE" id="PS50940"/>
    </source>
</evidence>